<comment type="similarity">
    <text evidence="2">Belongs to the RbfA family.</text>
</comment>
<dbReference type="SUPFAM" id="SSF89919">
    <property type="entry name" value="Ribosome-binding factor A, RbfA"/>
    <property type="match status" value="1"/>
</dbReference>
<evidence type="ECO:0000313" key="4">
    <source>
        <dbReference type="Proteomes" id="UP000001916"/>
    </source>
</evidence>
<dbReference type="GO" id="GO:0005829">
    <property type="term" value="C:cytosol"/>
    <property type="evidence" value="ECO:0007669"/>
    <property type="project" value="TreeGrafter"/>
</dbReference>
<keyword evidence="4" id="KW-1185">Reference proteome</keyword>
<keyword evidence="1 2" id="KW-0690">Ribosome biogenesis</keyword>
<sequence>MGRSKLHLESQIVRTLAEVLHDLEDPRVPPFVGVERVDVAPDLANAVVYVGLEPDSPAFAVLHHARRYIQDELAQRMRLRRIPRLKFVASEAAPAARRCRYSTNPGEKP</sequence>
<dbReference type="InterPro" id="IPR015946">
    <property type="entry name" value="KH_dom-like_a/b"/>
</dbReference>
<dbReference type="EMBL" id="CP002042">
    <property type="protein sequence ID" value="ADH64090.1"/>
    <property type="molecule type" value="Genomic_DNA"/>
</dbReference>
<evidence type="ECO:0000256" key="2">
    <source>
        <dbReference type="HAMAP-Rule" id="MF_00003"/>
    </source>
</evidence>
<dbReference type="GO" id="GO:0043024">
    <property type="term" value="F:ribosomal small subunit binding"/>
    <property type="evidence" value="ECO:0007669"/>
    <property type="project" value="TreeGrafter"/>
</dbReference>
<dbReference type="KEGG" id="msv:Mesil_2222"/>
<dbReference type="InterPro" id="IPR000238">
    <property type="entry name" value="RbfA"/>
</dbReference>
<dbReference type="eggNOG" id="COG0858">
    <property type="taxonomic scope" value="Bacteria"/>
</dbReference>
<dbReference type="HAMAP" id="MF_00003">
    <property type="entry name" value="RbfA"/>
    <property type="match status" value="1"/>
</dbReference>
<dbReference type="AlphaFoldDB" id="D7BIB5"/>
<dbReference type="NCBIfam" id="TIGR00082">
    <property type="entry name" value="rbfA"/>
    <property type="match status" value="1"/>
</dbReference>
<dbReference type="InterPro" id="IPR023799">
    <property type="entry name" value="RbfA_dom_sf"/>
</dbReference>
<evidence type="ECO:0000313" key="3">
    <source>
        <dbReference type="EMBL" id="ADH64090.1"/>
    </source>
</evidence>
<comment type="function">
    <text evidence="2">One of several proteins that assist in the late maturation steps of the functional core of the 30S ribosomal subunit. Associates with free 30S ribosomal subunits (but not with 30S subunits that are part of 70S ribosomes or polysomes). Required for efficient processing of 16S rRNA. May interact with the 5'-terminal helix region of 16S rRNA.</text>
</comment>
<comment type="subunit">
    <text evidence="2">Monomer. Binds 30S ribosomal subunits, but not 50S ribosomal subunits or 70S ribosomes.</text>
</comment>
<comment type="subcellular location">
    <subcellularLocation>
        <location evidence="2">Cytoplasm</location>
    </subcellularLocation>
</comment>
<gene>
    <name evidence="2" type="primary">rbfA</name>
    <name evidence="3" type="ordered locus">Mesil_2222</name>
</gene>
<reference evidence="3 4" key="1">
    <citation type="journal article" date="2010" name="Stand. Genomic Sci.">
        <title>Complete genome sequence of Meiothermus silvanus type strain (VI-R2).</title>
        <authorList>
            <person name="Sikorski J."/>
            <person name="Tindall B.J."/>
            <person name="Lowry S."/>
            <person name="Lucas S."/>
            <person name="Nolan M."/>
            <person name="Copeland A."/>
            <person name="Glavina Del Rio T."/>
            <person name="Tice H."/>
            <person name="Cheng J.F."/>
            <person name="Han C."/>
            <person name="Pitluck S."/>
            <person name="Liolios K."/>
            <person name="Ivanova N."/>
            <person name="Mavromatis K."/>
            <person name="Mikhailova N."/>
            <person name="Pati A."/>
            <person name="Goodwin L."/>
            <person name="Chen A."/>
            <person name="Palaniappan K."/>
            <person name="Land M."/>
            <person name="Hauser L."/>
            <person name="Chang Y.J."/>
            <person name="Jeffries C.D."/>
            <person name="Rohde M."/>
            <person name="Goker M."/>
            <person name="Woyke T."/>
            <person name="Bristow J."/>
            <person name="Eisen J.A."/>
            <person name="Markowitz V."/>
            <person name="Hugenholtz P."/>
            <person name="Kyrpides N.C."/>
            <person name="Klenk H.P."/>
            <person name="Lapidus A."/>
        </authorList>
    </citation>
    <scope>NUCLEOTIDE SEQUENCE [LARGE SCALE GENOMIC DNA]</scope>
    <source>
        <strain evidence="4">ATCC 700542 / DSM 9946 / VI-R2</strain>
    </source>
</reference>
<keyword evidence="2" id="KW-0963">Cytoplasm</keyword>
<dbReference type="Proteomes" id="UP000001916">
    <property type="component" value="Chromosome"/>
</dbReference>
<dbReference type="RefSeq" id="WP_013158635.1">
    <property type="nucleotide sequence ID" value="NC_014212.1"/>
</dbReference>
<dbReference type="GO" id="GO:0030490">
    <property type="term" value="P:maturation of SSU-rRNA"/>
    <property type="evidence" value="ECO:0007669"/>
    <property type="project" value="UniProtKB-UniRule"/>
</dbReference>
<dbReference type="HOGENOM" id="CLU_089475_6_4_0"/>
<dbReference type="PANTHER" id="PTHR33515:SF1">
    <property type="entry name" value="RIBOSOME-BINDING FACTOR A, CHLOROPLASTIC-RELATED"/>
    <property type="match status" value="1"/>
</dbReference>
<organism evidence="3 4">
    <name type="scientific">Allomeiothermus silvanus (strain ATCC 700542 / DSM 9946 / NBRC 106475 / NCIMB 13440 / VI-R2)</name>
    <name type="common">Thermus silvanus</name>
    <dbReference type="NCBI Taxonomy" id="526227"/>
    <lineage>
        <taxon>Bacteria</taxon>
        <taxon>Thermotogati</taxon>
        <taxon>Deinococcota</taxon>
        <taxon>Deinococci</taxon>
        <taxon>Thermales</taxon>
        <taxon>Thermaceae</taxon>
        <taxon>Allomeiothermus</taxon>
    </lineage>
</organism>
<dbReference type="OrthoDB" id="34422at2"/>
<dbReference type="Gene3D" id="3.30.300.20">
    <property type="match status" value="1"/>
</dbReference>
<dbReference type="STRING" id="526227.Mesil_2222"/>
<evidence type="ECO:0000256" key="1">
    <source>
        <dbReference type="ARBA" id="ARBA00022517"/>
    </source>
</evidence>
<dbReference type="PANTHER" id="PTHR33515">
    <property type="entry name" value="RIBOSOME-BINDING FACTOR A, CHLOROPLASTIC-RELATED"/>
    <property type="match status" value="1"/>
</dbReference>
<proteinExistence type="inferred from homology"/>
<accession>D7BIB5</accession>
<dbReference type="Pfam" id="PF02033">
    <property type="entry name" value="RBFA"/>
    <property type="match status" value="1"/>
</dbReference>
<protein>
    <recommendedName>
        <fullName evidence="2">Ribosome-binding factor A</fullName>
    </recommendedName>
</protein>
<name>D7BIB5_ALLS1</name>